<protein>
    <submittedName>
        <fullName evidence="1">Uncharacterized protein</fullName>
    </submittedName>
</protein>
<sequence>MHDQTGCENVPVPYLSELTDNAGTNMVASRTTIPLAMTWQRLPGLLVLAVVSLGALPQTDHFYAVELTRPSPVRVNHTTVDDFITRVADMPVLNPYVVPALVLDHDWGGQVCVLGGRMTGLRSLHRSESLIMRLATTVVLRSTLEMGPVDWVFAVVLSQGRIIGPPLQTSIIYNTRHNLRFQAHVVTMNFSAGTDFNSGKSSLQLLFFAQSAWLECLPGRH</sequence>
<dbReference type="Proteomes" id="UP000821866">
    <property type="component" value="Chromosome 7"/>
</dbReference>
<evidence type="ECO:0000313" key="1">
    <source>
        <dbReference type="EMBL" id="KAH8020807.1"/>
    </source>
</evidence>
<dbReference type="EMBL" id="JABSTU010000009">
    <property type="protein sequence ID" value="KAH8020807.1"/>
    <property type="molecule type" value="Genomic_DNA"/>
</dbReference>
<reference evidence="1" key="2">
    <citation type="submission" date="2021-09" db="EMBL/GenBank/DDBJ databases">
        <authorList>
            <person name="Jia N."/>
            <person name="Wang J."/>
            <person name="Shi W."/>
            <person name="Du L."/>
            <person name="Sun Y."/>
            <person name="Zhan W."/>
            <person name="Jiang J."/>
            <person name="Wang Q."/>
            <person name="Zhang B."/>
            <person name="Ji P."/>
            <person name="Sakyi L.B."/>
            <person name="Cui X."/>
            <person name="Yuan T."/>
            <person name="Jiang B."/>
            <person name="Yang W."/>
            <person name="Lam T.T.-Y."/>
            <person name="Chang Q."/>
            <person name="Ding S."/>
            <person name="Wang X."/>
            <person name="Zhu J."/>
            <person name="Ruan X."/>
            <person name="Zhao L."/>
            <person name="Wei J."/>
            <person name="Que T."/>
            <person name="Du C."/>
            <person name="Cheng J."/>
            <person name="Dai P."/>
            <person name="Han X."/>
            <person name="Huang E."/>
            <person name="Gao Y."/>
            <person name="Liu J."/>
            <person name="Shao H."/>
            <person name="Ye R."/>
            <person name="Li L."/>
            <person name="Wei W."/>
            <person name="Wang X."/>
            <person name="Wang C."/>
            <person name="Huo Q."/>
            <person name="Li W."/>
            <person name="Guo W."/>
            <person name="Chen H."/>
            <person name="Chen S."/>
            <person name="Zhou L."/>
            <person name="Zhou L."/>
            <person name="Ni X."/>
            <person name="Tian J."/>
            <person name="Zhou Y."/>
            <person name="Sheng Y."/>
            <person name="Liu T."/>
            <person name="Pan Y."/>
            <person name="Xia L."/>
            <person name="Li J."/>
            <person name="Zhao F."/>
            <person name="Cao W."/>
        </authorList>
    </citation>
    <scope>NUCLEOTIDE SEQUENCE</scope>
    <source>
        <strain evidence="1">Rmic-2018</strain>
        <tissue evidence="1">Larvae</tissue>
    </source>
</reference>
<dbReference type="AlphaFoldDB" id="A0A9J6DFA3"/>
<reference evidence="1" key="1">
    <citation type="journal article" date="2020" name="Cell">
        <title>Large-Scale Comparative Analyses of Tick Genomes Elucidate Their Genetic Diversity and Vector Capacities.</title>
        <authorList>
            <consortium name="Tick Genome and Microbiome Consortium (TIGMIC)"/>
            <person name="Jia N."/>
            <person name="Wang J."/>
            <person name="Shi W."/>
            <person name="Du L."/>
            <person name="Sun Y."/>
            <person name="Zhan W."/>
            <person name="Jiang J.F."/>
            <person name="Wang Q."/>
            <person name="Zhang B."/>
            <person name="Ji P."/>
            <person name="Bell-Sakyi L."/>
            <person name="Cui X.M."/>
            <person name="Yuan T.T."/>
            <person name="Jiang B.G."/>
            <person name="Yang W.F."/>
            <person name="Lam T.T."/>
            <person name="Chang Q.C."/>
            <person name="Ding S.J."/>
            <person name="Wang X.J."/>
            <person name="Zhu J.G."/>
            <person name="Ruan X.D."/>
            <person name="Zhao L."/>
            <person name="Wei J.T."/>
            <person name="Ye R.Z."/>
            <person name="Que T.C."/>
            <person name="Du C.H."/>
            <person name="Zhou Y.H."/>
            <person name="Cheng J.X."/>
            <person name="Dai P.F."/>
            <person name="Guo W.B."/>
            <person name="Han X.H."/>
            <person name="Huang E.J."/>
            <person name="Li L.F."/>
            <person name="Wei W."/>
            <person name="Gao Y.C."/>
            <person name="Liu J.Z."/>
            <person name="Shao H.Z."/>
            <person name="Wang X."/>
            <person name="Wang C.C."/>
            <person name="Yang T.C."/>
            <person name="Huo Q.B."/>
            <person name="Li W."/>
            <person name="Chen H.Y."/>
            <person name="Chen S.E."/>
            <person name="Zhou L.G."/>
            <person name="Ni X.B."/>
            <person name="Tian J.H."/>
            <person name="Sheng Y."/>
            <person name="Liu T."/>
            <person name="Pan Y.S."/>
            <person name="Xia L.Y."/>
            <person name="Li J."/>
            <person name="Zhao F."/>
            <person name="Cao W.C."/>
        </authorList>
    </citation>
    <scope>NUCLEOTIDE SEQUENCE</scope>
    <source>
        <strain evidence="1">Rmic-2018</strain>
    </source>
</reference>
<evidence type="ECO:0000313" key="2">
    <source>
        <dbReference type="Proteomes" id="UP000821866"/>
    </source>
</evidence>
<accession>A0A9J6DFA3</accession>
<gene>
    <name evidence="1" type="ORF">HPB51_004629</name>
</gene>
<comment type="caution">
    <text evidence="1">The sequence shown here is derived from an EMBL/GenBank/DDBJ whole genome shotgun (WGS) entry which is preliminary data.</text>
</comment>
<keyword evidence="2" id="KW-1185">Reference proteome</keyword>
<organism evidence="1 2">
    <name type="scientific">Rhipicephalus microplus</name>
    <name type="common">Cattle tick</name>
    <name type="synonym">Boophilus microplus</name>
    <dbReference type="NCBI Taxonomy" id="6941"/>
    <lineage>
        <taxon>Eukaryota</taxon>
        <taxon>Metazoa</taxon>
        <taxon>Ecdysozoa</taxon>
        <taxon>Arthropoda</taxon>
        <taxon>Chelicerata</taxon>
        <taxon>Arachnida</taxon>
        <taxon>Acari</taxon>
        <taxon>Parasitiformes</taxon>
        <taxon>Ixodida</taxon>
        <taxon>Ixodoidea</taxon>
        <taxon>Ixodidae</taxon>
        <taxon>Rhipicephalinae</taxon>
        <taxon>Rhipicephalus</taxon>
        <taxon>Boophilus</taxon>
    </lineage>
</organism>
<name>A0A9J6DFA3_RHIMP</name>
<proteinExistence type="predicted"/>